<comment type="caution">
    <text evidence="3">The sequence shown here is derived from an EMBL/GenBank/DDBJ whole genome shotgun (WGS) entry which is preliminary data.</text>
</comment>
<keyword evidence="1" id="KW-0677">Repeat</keyword>
<dbReference type="Proteomes" id="UP001207430">
    <property type="component" value="Unassembled WGS sequence"/>
</dbReference>
<dbReference type="Gene3D" id="1.25.40.20">
    <property type="entry name" value="Ankyrin repeat-containing domain"/>
    <property type="match status" value="2"/>
</dbReference>
<dbReference type="SUPFAM" id="SSF48403">
    <property type="entry name" value="Ankyrin repeat"/>
    <property type="match status" value="1"/>
</dbReference>
<gene>
    <name evidence="3" type="ORF">NLN86_22445</name>
</gene>
<reference evidence="3" key="1">
    <citation type="submission" date="2022-07" db="EMBL/GenBank/DDBJ databases">
        <title>Genome Sequence of Citrobacter portucalensis from Edible Snails.</title>
        <authorList>
            <person name="Okafor A.C."/>
            <person name="Ogbo F.C."/>
            <person name="Ruppitsch W."/>
            <person name="Allerberger F."/>
        </authorList>
    </citation>
    <scope>NUCLEOTIDE SEQUENCE</scope>
    <source>
        <strain evidence="3">Igbk 7</strain>
    </source>
</reference>
<dbReference type="RefSeq" id="WP_267449597.1">
    <property type="nucleotide sequence ID" value="NZ_JANDBG010000031.1"/>
</dbReference>
<dbReference type="InterPro" id="IPR036770">
    <property type="entry name" value="Ankyrin_rpt-contain_sf"/>
</dbReference>
<accession>A0AAW5WB44</accession>
<name>A0AAW5WB44_9ENTR</name>
<evidence type="ECO:0008006" key="5">
    <source>
        <dbReference type="Google" id="ProtNLM"/>
    </source>
</evidence>
<dbReference type="AlphaFoldDB" id="A0AAW5WB44"/>
<dbReference type="PANTHER" id="PTHR24126:SF14">
    <property type="entry name" value="ANK_REP_REGION DOMAIN-CONTAINING PROTEIN"/>
    <property type="match status" value="1"/>
</dbReference>
<dbReference type="PANTHER" id="PTHR24126">
    <property type="entry name" value="ANKYRIN REPEAT, PH AND SEC7 DOMAIN CONTAINING PROTEIN SECG-RELATED"/>
    <property type="match status" value="1"/>
</dbReference>
<evidence type="ECO:0000256" key="2">
    <source>
        <dbReference type="ARBA" id="ARBA00023043"/>
    </source>
</evidence>
<evidence type="ECO:0000256" key="1">
    <source>
        <dbReference type="ARBA" id="ARBA00022737"/>
    </source>
</evidence>
<keyword evidence="2" id="KW-0040">ANK repeat</keyword>
<sequence length="306" mass="34507">MKNKNNQSNDSLFNAKSKKDVIRLLKMGVDINTLNEHGQNALFHCRSPEAMRAMLDAGINIHHLDNRAENALFHINDIKTIDILIRNGININHRNQSGQLAFPNFSVTPEAMTLLIESGLDIHTLDNNGRTPLFTPLLANIYILLIEAGCDINHRDHNGQTAFDFLQSSQYDLALAYSIHLKDSSPVIFKHLTHASVELMFELNEQGIDFNIDNQCRLSIDESEAKEIITVARNITDLSQVTFCLGHSEIPIIEYASKSLIKFLIDCNITVDTDLLKNRDLYNEIIQYKKLNSDASSNLNPGRIVL</sequence>
<dbReference type="EMBL" id="JANDBG010000031">
    <property type="protein sequence ID" value="MCX9004391.1"/>
    <property type="molecule type" value="Genomic_DNA"/>
</dbReference>
<protein>
    <recommendedName>
        <fullName evidence="5">Ankyrin repeat domain-containing protein</fullName>
    </recommendedName>
</protein>
<evidence type="ECO:0000313" key="3">
    <source>
        <dbReference type="EMBL" id="MCX9004391.1"/>
    </source>
</evidence>
<organism evidence="3 4">
    <name type="scientific">Citrobacter portucalensis</name>
    <dbReference type="NCBI Taxonomy" id="1639133"/>
    <lineage>
        <taxon>Bacteria</taxon>
        <taxon>Pseudomonadati</taxon>
        <taxon>Pseudomonadota</taxon>
        <taxon>Gammaproteobacteria</taxon>
        <taxon>Enterobacterales</taxon>
        <taxon>Enterobacteriaceae</taxon>
        <taxon>Citrobacter</taxon>
        <taxon>Citrobacter freundii complex</taxon>
    </lineage>
</organism>
<evidence type="ECO:0000313" key="4">
    <source>
        <dbReference type="Proteomes" id="UP001207430"/>
    </source>
</evidence>
<proteinExistence type="predicted"/>